<evidence type="ECO:0000256" key="1">
    <source>
        <dbReference type="SAM" id="Phobius"/>
    </source>
</evidence>
<proteinExistence type="predicted"/>
<feature type="transmembrane region" description="Helical" evidence="1">
    <location>
        <begin position="12"/>
        <end position="36"/>
    </location>
</feature>
<protein>
    <recommendedName>
        <fullName evidence="4">Bacterial Pleckstrin homology domain-containing protein</fullName>
    </recommendedName>
</protein>
<accession>A0ABS5QMT0</accession>
<name>A0ABS5QMT0_9BACT</name>
<keyword evidence="1" id="KW-0472">Membrane</keyword>
<keyword evidence="1" id="KW-1133">Transmembrane helix</keyword>
<keyword evidence="3" id="KW-1185">Reference proteome</keyword>
<dbReference type="Proteomes" id="UP000680365">
    <property type="component" value="Unassembled WGS sequence"/>
</dbReference>
<evidence type="ECO:0000313" key="3">
    <source>
        <dbReference type="Proteomes" id="UP000680365"/>
    </source>
</evidence>
<dbReference type="RefSeq" id="WP_213349945.1">
    <property type="nucleotide sequence ID" value="NZ_JAEDAM010000101.1"/>
</dbReference>
<comment type="caution">
    <text evidence="2">The sequence shown here is derived from an EMBL/GenBank/DDBJ whole genome shotgun (WGS) entry which is preliminary data.</text>
</comment>
<organism evidence="2 3">
    <name type="scientific">Candidatus Vampirococcus lugosii</name>
    <dbReference type="NCBI Taxonomy" id="2789015"/>
    <lineage>
        <taxon>Bacteria</taxon>
        <taxon>Candidatus Absconditibacteriota</taxon>
        <taxon>Vampirococcus</taxon>
    </lineage>
</organism>
<keyword evidence="1" id="KW-0812">Transmembrane</keyword>
<dbReference type="EMBL" id="JAEDAM010000101">
    <property type="protein sequence ID" value="MBS8122516.1"/>
    <property type="molecule type" value="Genomic_DNA"/>
</dbReference>
<evidence type="ECO:0008006" key="4">
    <source>
        <dbReference type="Google" id="ProtNLM"/>
    </source>
</evidence>
<sequence length="151" mass="17595">MSNITYGYKDFGIKFLIIFNGIIFIFLLNFSVFAYFMGNYDILYFIVLIISGVSVFFIIRLVNNLKYEIDNNGITIITPGKRKYLLEKKDIEKIDYIGKVPFYYGLGIRVNFITGDVMFTTSLNNIYRINMFDGKKILISPKNKDLMNLLI</sequence>
<reference evidence="2 3" key="1">
    <citation type="journal article" date="2021" name="Nat. Commun.">
        <title>Reductive evolution and unique predatory mode in the CPR bacterium Vampirococcus lugosii.</title>
        <authorList>
            <person name="Moreira D."/>
            <person name="Zivanovic Y."/>
            <person name="Lopez-Archilla A.I."/>
            <person name="Iniesto M."/>
            <person name="Lopez-Garcia P."/>
        </authorList>
    </citation>
    <scope>NUCLEOTIDE SEQUENCE [LARGE SCALE GENOMIC DNA]</scope>
    <source>
        <strain evidence="2">Chiprana</strain>
    </source>
</reference>
<feature type="transmembrane region" description="Helical" evidence="1">
    <location>
        <begin position="42"/>
        <end position="62"/>
    </location>
</feature>
<evidence type="ECO:0000313" key="2">
    <source>
        <dbReference type="EMBL" id="MBS8122516.1"/>
    </source>
</evidence>
<gene>
    <name evidence="2" type="ORF">VAMP_31433n135</name>
</gene>